<dbReference type="Pfam" id="PF03413">
    <property type="entry name" value="PepSY"/>
    <property type="match status" value="1"/>
</dbReference>
<feature type="domain" description="Sporulation protein YpeB PepSY1 and PepSY2" evidence="2">
    <location>
        <begin position="181"/>
        <end position="364"/>
    </location>
</feature>
<reference evidence="4" key="2">
    <citation type="journal article" date="2021" name="PeerJ">
        <title>Extensive microbial diversity within the chicken gut microbiome revealed by metagenomics and culture.</title>
        <authorList>
            <person name="Gilroy R."/>
            <person name="Ravi A."/>
            <person name="Getino M."/>
            <person name="Pursley I."/>
            <person name="Horton D.L."/>
            <person name="Alikhan N.F."/>
            <person name="Baker D."/>
            <person name="Gharbi K."/>
            <person name="Hall N."/>
            <person name="Watson M."/>
            <person name="Adriaenssens E.M."/>
            <person name="Foster-Nyarko E."/>
            <person name="Jarju S."/>
            <person name="Secka A."/>
            <person name="Antonio M."/>
            <person name="Oren A."/>
            <person name="Chaudhuri R.R."/>
            <person name="La Ragione R."/>
            <person name="Hildebrand F."/>
            <person name="Pallen M.J."/>
        </authorList>
    </citation>
    <scope>NUCLEOTIDE SEQUENCE</scope>
    <source>
        <strain evidence="4">9366</strain>
    </source>
</reference>
<feature type="domain" description="Sporulation protein YpeB N-terminal" evidence="3">
    <location>
        <begin position="35"/>
        <end position="167"/>
    </location>
</feature>
<comment type="caution">
    <text evidence="4">The sequence shown here is derived from an EMBL/GenBank/DDBJ whole genome shotgun (WGS) entry which is preliminary data.</text>
</comment>
<sequence length="441" mass="48288">MNKSAAISMTAITALLLIAVAVLSVFLSVSLQEQGQYRRMANNEYEQAYYRLSESMGNVRVNLDKARVVQDSAMMCELMTDISVSCEGAMQALDKFSADGYSARELSKFTNQVGDYCAYLHSKSARGEEVSASEREMLRKLSQTAALVQEKLSPVRDELGAGGFEFSKKIGALDEEFSAIMNALQDGSTEYPSLIYDGPFSDGLDDKKVKALEGGEITPQEGAEQVAEKLGELGIKGISYIGEGKSRFKTYLYSIDDEHGSGDVQISAQGGKIVQFSFNCESGEKREFDAEENAVAFVGALGYEGMKPVWSAEADGIIYMNLCLEQEGVIVYPDMVKVKINARDGHVIGCETLSYLLNHRQRTLKKPTLSAKEISERDFGELEVESVRLALIPTPGGGERLTYEVYGKSEGEKFFVYADADTGAQVRVLMVVDGEQGELLI</sequence>
<accession>A0A9D1SJZ1</accession>
<dbReference type="Proteomes" id="UP000824145">
    <property type="component" value="Unassembled WGS sequence"/>
</dbReference>
<feature type="domain" description="PepSY" evidence="1">
    <location>
        <begin position="371"/>
        <end position="428"/>
    </location>
</feature>
<evidence type="ECO:0000313" key="5">
    <source>
        <dbReference type="Proteomes" id="UP000824145"/>
    </source>
</evidence>
<dbReference type="Pfam" id="PF14620">
    <property type="entry name" value="YPEB_PepSY1-2"/>
    <property type="match status" value="1"/>
</dbReference>
<dbReference type="EMBL" id="DVNJ01000005">
    <property type="protein sequence ID" value="HIU62438.1"/>
    <property type="molecule type" value="Genomic_DNA"/>
</dbReference>
<gene>
    <name evidence="4" type="ORF">IAB07_01535</name>
</gene>
<evidence type="ECO:0000259" key="2">
    <source>
        <dbReference type="Pfam" id="PF14620"/>
    </source>
</evidence>
<dbReference type="AlphaFoldDB" id="A0A9D1SJZ1"/>
<dbReference type="GO" id="GO:0009847">
    <property type="term" value="P:spore germination"/>
    <property type="evidence" value="ECO:0007669"/>
    <property type="project" value="InterPro"/>
</dbReference>
<dbReference type="InterPro" id="IPR025711">
    <property type="entry name" value="PepSY"/>
</dbReference>
<evidence type="ECO:0000313" key="4">
    <source>
        <dbReference type="EMBL" id="HIU62438.1"/>
    </source>
</evidence>
<dbReference type="Pfam" id="PF20769">
    <property type="entry name" value="YPEB_N"/>
    <property type="match status" value="1"/>
</dbReference>
<dbReference type="InterPro" id="IPR048402">
    <property type="entry name" value="YpeB_N"/>
</dbReference>
<protein>
    <submittedName>
        <fullName evidence="4">Germination protein YpeB</fullName>
    </submittedName>
</protein>
<dbReference type="InterPro" id="IPR014239">
    <property type="entry name" value="YpeB_PepSY1-2"/>
</dbReference>
<proteinExistence type="predicted"/>
<evidence type="ECO:0000259" key="1">
    <source>
        <dbReference type="Pfam" id="PF03413"/>
    </source>
</evidence>
<name>A0A9D1SJZ1_9FIRM</name>
<reference evidence="4" key="1">
    <citation type="submission" date="2020-10" db="EMBL/GenBank/DDBJ databases">
        <authorList>
            <person name="Gilroy R."/>
        </authorList>
    </citation>
    <scope>NUCLEOTIDE SEQUENCE</scope>
    <source>
        <strain evidence="4">9366</strain>
    </source>
</reference>
<organism evidence="4 5">
    <name type="scientific">Candidatus Caccalectryoclostridium excrementigallinarum</name>
    <dbReference type="NCBI Taxonomy" id="2840710"/>
    <lineage>
        <taxon>Bacteria</taxon>
        <taxon>Bacillati</taxon>
        <taxon>Bacillota</taxon>
        <taxon>Clostridia</taxon>
        <taxon>Christensenellales</taxon>
        <taxon>Christensenellaceae</taxon>
        <taxon>Christensenellaceae incertae sedis</taxon>
        <taxon>Candidatus Caccalectryoclostridium</taxon>
    </lineage>
</organism>
<evidence type="ECO:0000259" key="3">
    <source>
        <dbReference type="Pfam" id="PF20769"/>
    </source>
</evidence>